<comment type="caution">
    <text evidence="15">The sequence shown here is derived from an EMBL/GenBank/DDBJ whole genome shotgun (WGS) entry which is preliminary data.</text>
</comment>
<comment type="cofactor">
    <cofactor evidence="1">
        <name>FAD</name>
        <dbReference type="ChEBI" id="CHEBI:57692"/>
    </cofactor>
</comment>
<dbReference type="SUPFAM" id="SSF52343">
    <property type="entry name" value="Ferredoxin reductase-like, C-terminal NADP-linked domain"/>
    <property type="match status" value="1"/>
</dbReference>
<dbReference type="InterPro" id="IPR013112">
    <property type="entry name" value="FAD-bd_8"/>
</dbReference>
<feature type="domain" description="FAD-binding FR-type" evidence="14">
    <location>
        <begin position="193"/>
        <end position="295"/>
    </location>
</feature>
<evidence type="ECO:0000259" key="14">
    <source>
        <dbReference type="PROSITE" id="PS51384"/>
    </source>
</evidence>
<keyword evidence="10" id="KW-0408">Iron</keyword>
<evidence type="ECO:0000256" key="8">
    <source>
        <dbReference type="ARBA" id="ARBA00022989"/>
    </source>
</evidence>
<feature type="transmembrane region" description="Helical" evidence="13">
    <location>
        <begin position="76"/>
        <end position="95"/>
    </location>
</feature>
<feature type="transmembrane region" description="Helical" evidence="13">
    <location>
        <begin position="115"/>
        <end position="135"/>
    </location>
</feature>
<comment type="subcellular location">
    <subcellularLocation>
        <location evidence="2">Membrane</location>
        <topology evidence="2">Multi-pass membrane protein</topology>
    </subcellularLocation>
</comment>
<dbReference type="RefSeq" id="WP_243067040.1">
    <property type="nucleotide sequence ID" value="NZ_JAIVFK010000012.1"/>
</dbReference>
<dbReference type="InterPro" id="IPR039261">
    <property type="entry name" value="FNR_nucleotide-bd"/>
</dbReference>
<dbReference type="PROSITE" id="PS51384">
    <property type="entry name" value="FAD_FR"/>
    <property type="match status" value="1"/>
</dbReference>
<evidence type="ECO:0000256" key="10">
    <source>
        <dbReference type="ARBA" id="ARBA00023004"/>
    </source>
</evidence>
<accession>A0ABS9Z5W8</accession>
<keyword evidence="7" id="KW-0274">FAD</keyword>
<proteinExistence type="predicted"/>
<organism evidence="15 16">
    <name type="scientific">Candidatus Rhodoblastus alkanivorans</name>
    <dbReference type="NCBI Taxonomy" id="2954117"/>
    <lineage>
        <taxon>Bacteria</taxon>
        <taxon>Pseudomonadati</taxon>
        <taxon>Pseudomonadota</taxon>
        <taxon>Alphaproteobacteria</taxon>
        <taxon>Hyphomicrobiales</taxon>
        <taxon>Rhodoblastaceae</taxon>
        <taxon>Rhodoblastus</taxon>
    </lineage>
</organism>
<dbReference type="InterPro" id="IPR017927">
    <property type="entry name" value="FAD-bd_FR_type"/>
</dbReference>
<evidence type="ECO:0000313" key="16">
    <source>
        <dbReference type="Proteomes" id="UP001139104"/>
    </source>
</evidence>
<dbReference type="Gene3D" id="2.40.30.10">
    <property type="entry name" value="Translation factors"/>
    <property type="match status" value="1"/>
</dbReference>
<evidence type="ECO:0000256" key="3">
    <source>
        <dbReference type="ARBA" id="ARBA00022630"/>
    </source>
</evidence>
<gene>
    <name evidence="15" type="ORF">K2U94_09870</name>
</gene>
<keyword evidence="6" id="KW-0479">Metal-binding</keyword>
<dbReference type="PANTHER" id="PTHR47354:SF8">
    <property type="entry name" value="1,2-PHENYLACETYL-COA EPOXIDASE, SUBUNIT E"/>
    <property type="match status" value="1"/>
</dbReference>
<keyword evidence="3" id="KW-0285">Flavoprotein</keyword>
<dbReference type="Pfam" id="PF08022">
    <property type="entry name" value="FAD_binding_8"/>
    <property type="match status" value="1"/>
</dbReference>
<keyword evidence="9" id="KW-0560">Oxidoreductase</keyword>
<dbReference type="SUPFAM" id="SSF63380">
    <property type="entry name" value="Riboflavin synthase domain-like"/>
    <property type="match status" value="1"/>
</dbReference>
<dbReference type="Pfam" id="PF01794">
    <property type="entry name" value="Ferric_reduct"/>
    <property type="match status" value="1"/>
</dbReference>
<evidence type="ECO:0000256" key="1">
    <source>
        <dbReference type="ARBA" id="ARBA00001974"/>
    </source>
</evidence>
<protein>
    <submittedName>
        <fullName evidence="15">Ferric reductase-like transmembrane domain-containing protein</fullName>
    </submittedName>
</protein>
<feature type="transmembrane region" description="Helical" evidence="13">
    <location>
        <begin position="7"/>
        <end position="25"/>
    </location>
</feature>
<evidence type="ECO:0000313" key="15">
    <source>
        <dbReference type="EMBL" id="MCI4683069.1"/>
    </source>
</evidence>
<dbReference type="InterPro" id="IPR017938">
    <property type="entry name" value="Riboflavin_synthase-like_b-brl"/>
</dbReference>
<feature type="transmembrane region" description="Helical" evidence="13">
    <location>
        <begin position="147"/>
        <end position="165"/>
    </location>
</feature>
<evidence type="ECO:0000256" key="9">
    <source>
        <dbReference type="ARBA" id="ARBA00023002"/>
    </source>
</evidence>
<evidence type="ECO:0000256" key="11">
    <source>
        <dbReference type="ARBA" id="ARBA00023014"/>
    </source>
</evidence>
<dbReference type="InterPro" id="IPR013130">
    <property type="entry name" value="Fe3_Rdtase_TM_dom"/>
</dbReference>
<dbReference type="Gene3D" id="3.40.50.80">
    <property type="entry name" value="Nucleotide-binding domain of ferredoxin-NADP reductase (FNR) module"/>
    <property type="match status" value="1"/>
</dbReference>
<keyword evidence="12 13" id="KW-0472">Membrane</keyword>
<reference evidence="15" key="1">
    <citation type="journal article" date="2022" name="ISME J.">
        <title>Identification of active gaseous-alkane degraders at natural gas seeps.</title>
        <authorList>
            <person name="Farhan Ul Haque M."/>
            <person name="Hernandez M."/>
            <person name="Crombie A.T."/>
            <person name="Murrell J.C."/>
        </authorList>
    </citation>
    <scope>NUCLEOTIDE SEQUENCE</scope>
    <source>
        <strain evidence="15">PC2</strain>
    </source>
</reference>
<keyword evidence="4 13" id="KW-0812">Transmembrane</keyword>
<keyword evidence="16" id="KW-1185">Reference proteome</keyword>
<feature type="transmembrane region" description="Helical" evidence="13">
    <location>
        <begin position="31"/>
        <end position="55"/>
    </location>
</feature>
<dbReference type="InterPro" id="IPR050415">
    <property type="entry name" value="MRET"/>
</dbReference>
<evidence type="ECO:0000256" key="13">
    <source>
        <dbReference type="SAM" id="Phobius"/>
    </source>
</evidence>
<evidence type="ECO:0000256" key="12">
    <source>
        <dbReference type="ARBA" id="ARBA00023136"/>
    </source>
</evidence>
<name>A0ABS9Z5W8_9HYPH</name>
<keyword evidence="8 13" id="KW-1133">Transmembrane helix</keyword>
<evidence type="ECO:0000256" key="2">
    <source>
        <dbReference type="ARBA" id="ARBA00004141"/>
    </source>
</evidence>
<evidence type="ECO:0000256" key="4">
    <source>
        <dbReference type="ARBA" id="ARBA00022692"/>
    </source>
</evidence>
<evidence type="ECO:0000256" key="7">
    <source>
        <dbReference type="ARBA" id="ARBA00022827"/>
    </source>
</evidence>
<dbReference type="Proteomes" id="UP001139104">
    <property type="component" value="Unassembled WGS sequence"/>
</dbReference>
<evidence type="ECO:0000256" key="5">
    <source>
        <dbReference type="ARBA" id="ARBA00022714"/>
    </source>
</evidence>
<keyword evidence="5" id="KW-0001">2Fe-2S</keyword>
<dbReference type="EMBL" id="JAIVFP010000001">
    <property type="protein sequence ID" value="MCI4683069.1"/>
    <property type="molecule type" value="Genomic_DNA"/>
</dbReference>
<sequence length="417" mass="44976">MRNLAKLSVPILSLSFVAGLVFWAYPEGGALARQIGIVLGWTGCGMLLVSLFLVLREARLAAVLGGLETMYRWHHRLGMAAYVALLAHPLLLAGASLPKAPREAWELLSPFSESWPVWTGWLSLLVLMAGLGATVSGRLAYRIRRPIHAALGLAVPVGLIHLILLGIDEPVLPILLVSLVLLACRLVREDWGLGALPYVVRSVARVSANVVEVSLAPLGESIAAQPGQFALVAFQSGRRFKGCNEFHPFTVSSTDGVSGFRIAVKALGDCTRNIQSIEPGVPARVQGAFGDFLDDPASTPQFWIAGGMGITPFLALLRAGRLDRPTILIYLFPSEGDALFVNDLRAIAASLPKLTLRLVATGDNPVEPGSVFPAGDDVARGEFWLCGPPPMIEAFTRFLRRRGIANRRMHFENFGPL</sequence>
<keyword evidence="11" id="KW-0411">Iron-sulfur</keyword>
<dbReference type="PANTHER" id="PTHR47354">
    <property type="entry name" value="NADH OXIDOREDUCTASE HCR"/>
    <property type="match status" value="1"/>
</dbReference>
<evidence type="ECO:0000256" key="6">
    <source>
        <dbReference type="ARBA" id="ARBA00022723"/>
    </source>
</evidence>